<organism evidence="2 3">
    <name type="scientific">Rhizobium meliloti</name>
    <name type="common">Ensifer meliloti</name>
    <name type="synonym">Sinorhizobium meliloti</name>
    <dbReference type="NCBI Taxonomy" id="382"/>
    <lineage>
        <taxon>Bacteria</taxon>
        <taxon>Pseudomonadati</taxon>
        <taxon>Pseudomonadota</taxon>
        <taxon>Alphaproteobacteria</taxon>
        <taxon>Hyphomicrobiales</taxon>
        <taxon>Rhizobiaceae</taxon>
        <taxon>Sinorhizobium/Ensifer group</taxon>
        <taxon>Sinorhizobium</taxon>
    </lineage>
</organism>
<proteinExistence type="predicted"/>
<comment type="caution">
    <text evidence="2">The sequence shown here is derived from an EMBL/GenBank/DDBJ whole genome shotgun (WGS) entry which is preliminary data.</text>
</comment>
<dbReference type="EMBL" id="NJGD01000014">
    <property type="protein sequence ID" value="PJR12809.1"/>
    <property type="molecule type" value="Genomic_DNA"/>
</dbReference>
<reference evidence="2 3" key="1">
    <citation type="submission" date="2017-06" db="EMBL/GenBank/DDBJ databases">
        <title>Ensifer strains isolated from leguminous trees and herbs display diverse denitrification phenotypes with some acting as strong N2O sinks.</title>
        <authorList>
            <person name="Woliy K."/>
            <person name="Mania D."/>
            <person name="Bakken L.R."/>
            <person name="Frostegard A."/>
        </authorList>
    </citation>
    <scope>NUCLEOTIDE SEQUENCE [LARGE SCALE GENOMIC DNA]</scope>
    <source>
        <strain evidence="2 3">AC50a</strain>
    </source>
</reference>
<feature type="transmembrane region" description="Helical" evidence="1">
    <location>
        <begin position="71"/>
        <end position="91"/>
    </location>
</feature>
<keyword evidence="1" id="KW-0812">Transmembrane</keyword>
<keyword evidence="1" id="KW-0472">Membrane</keyword>
<sequence>MRIGSFLGYELNARRSLTILAVAVLISIPLWLVLSLTVAGLRFSSVAWIPITFALLGLLREARTDEDGFATRLIFEAVVSAALGMIVGFALRAAGV</sequence>
<dbReference type="Proteomes" id="UP000231987">
    <property type="component" value="Unassembled WGS sequence"/>
</dbReference>
<name>A0A2J0YX14_RHIML</name>
<gene>
    <name evidence="2" type="ORF">CEJ86_24870</name>
</gene>
<feature type="transmembrane region" description="Helical" evidence="1">
    <location>
        <begin position="16"/>
        <end position="34"/>
    </location>
</feature>
<accession>A0A2J0YX14</accession>
<protein>
    <submittedName>
        <fullName evidence="2">Uncharacterized protein</fullName>
    </submittedName>
</protein>
<evidence type="ECO:0000313" key="3">
    <source>
        <dbReference type="Proteomes" id="UP000231987"/>
    </source>
</evidence>
<evidence type="ECO:0000256" key="1">
    <source>
        <dbReference type="SAM" id="Phobius"/>
    </source>
</evidence>
<evidence type="ECO:0000313" key="2">
    <source>
        <dbReference type="EMBL" id="PJR12809.1"/>
    </source>
</evidence>
<dbReference type="AlphaFoldDB" id="A0A2J0YX14"/>
<feature type="transmembrane region" description="Helical" evidence="1">
    <location>
        <begin position="40"/>
        <end position="59"/>
    </location>
</feature>
<dbReference type="RefSeq" id="WP_100673862.1">
    <property type="nucleotide sequence ID" value="NZ_NJGD01000014.1"/>
</dbReference>
<keyword evidence="1" id="KW-1133">Transmembrane helix</keyword>